<dbReference type="Proteomes" id="UP000800035">
    <property type="component" value="Unassembled WGS sequence"/>
</dbReference>
<dbReference type="AlphaFoldDB" id="A0A6A5U1X6"/>
<evidence type="ECO:0000259" key="3">
    <source>
        <dbReference type="Pfam" id="PF24883"/>
    </source>
</evidence>
<dbReference type="Pfam" id="PF24883">
    <property type="entry name" value="NPHP3_N"/>
    <property type="match status" value="1"/>
</dbReference>
<sequence length="671" mass="76430">MRLTAEIDPSREASRRCFGPRFTNFLHGVQRFAALGDIIIGGSQNLIACGVWSVVRISLLSIVNFSSYMESLSQILMEVGRSSPLHEKMALLYPQSERLQSYLSDYFIVVVSLCHHILTFAQKSAMAKLSVAFSDSYLKKFQSELNTWSIAIKNETHALMAERMEVEAQKSSLLRLNRASLSKQKVHQKALDLRYRILDLCSTHDQEATWKRIRKIGNTTCYRTNQYTTWKEDHDANCQVLVYHGKLGCGKSVMLANIIQDLASQADDSTSIAYFFCRNDLAESLEARTIIGSLTRQLLQPFFERPRGMKDSNFLEEFEHKSNMVYEDMYRILRHHVPMNQRLYVIIDGLDHCDYLEWIHTLICLQDLQDRLANEIENFIEAELARRLEDGTLMIYDPTLILNIQDTLSKSAEGMFLWVVLQIQSLCDMQTDQEIREALTELPRDLSETYRRILQKRQKPQSRYQSCIFELIIAAMRPLTLNEMSEALSVTPGDTDWTAARMLHDVKTALSGCGCLVTINEEELTVGLVHSSVQTFILDGYQNSRGHTINMSTAQETMADILVTYLSYNIFRTEVSKARVPELPVQSMPSGIINSSTKSTKAAGKLALRLLKARKQPSFDMGKTLAGALGTNQVVQEHHLLIYAKSYCLQHVQKYALSPHVTQLLPGLIRR</sequence>
<feature type="domain" description="Nephrocystin 3-like N-terminal" evidence="3">
    <location>
        <begin position="223"/>
        <end position="363"/>
    </location>
</feature>
<dbReference type="Pfam" id="PF22939">
    <property type="entry name" value="WHD_GPIID"/>
    <property type="match status" value="1"/>
</dbReference>
<reference evidence="4" key="1">
    <citation type="journal article" date="2020" name="Stud. Mycol.">
        <title>101 Dothideomycetes genomes: a test case for predicting lifestyles and emergence of pathogens.</title>
        <authorList>
            <person name="Haridas S."/>
            <person name="Albert R."/>
            <person name="Binder M."/>
            <person name="Bloem J."/>
            <person name="Labutti K."/>
            <person name="Salamov A."/>
            <person name="Andreopoulos B."/>
            <person name="Baker S."/>
            <person name="Barry K."/>
            <person name="Bills G."/>
            <person name="Bluhm B."/>
            <person name="Cannon C."/>
            <person name="Castanera R."/>
            <person name="Culley D."/>
            <person name="Daum C."/>
            <person name="Ezra D."/>
            <person name="Gonzalez J."/>
            <person name="Henrissat B."/>
            <person name="Kuo A."/>
            <person name="Liang C."/>
            <person name="Lipzen A."/>
            <person name="Lutzoni F."/>
            <person name="Magnuson J."/>
            <person name="Mondo S."/>
            <person name="Nolan M."/>
            <person name="Ohm R."/>
            <person name="Pangilinan J."/>
            <person name="Park H.-J."/>
            <person name="Ramirez L."/>
            <person name="Alfaro M."/>
            <person name="Sun H."/>
            <person name="Tritt A."/>
            <person name="Yoshinaga Y."/>
            <person name="Zwiers L.-H."/>
            <person name="Turgeon B."/>
            <person name="Goodwin S."/>
            <person name="Spatafora J."/>
            <person name="Crous P."/>
            <person name="Grigoriev I."/>
        </authorList>
    </citation>
    <scope>NUCLEOTIDE SEQUENCE</scope>
    <source>
        <strain evidence="4">CBS 675.92</strain>
    </source>
</reference>
<keyword evidence="1" id="KW-0677">Repeat</keyword>
<organism evidence="4 5">
    <name type="scientific">Byssothecium circinans</name>
    <dbReference type="NCBI Taxonomy" id="147558"/>
    <lineage>
        <taxon>Eukaryota</taxon>
        <taxon>Fungi</taxon>
        <taxon>Dikarya</taxon>
        <taxon>Ascomycota</taxon>
        <taxon>Pezizomycotina</taxon>
        <taxon>Dothideomycetes</taxon>
        <taxon>Pleosporomycetidae</taxon>
        <taxon>Pleosporales</taxon>
        <taxon>Massarineae</taxon>
        <taxon>Massarinaceae</taxon>
        <taxon>Byssothecium</taxon>
    </lineage>
</organism>
<proteinExistence type="predicted"/>
<dbReference type="EMBL" id="ML976986">
    <property type="protein sequence ID" value="KAF1958658.1"/>
    <property type="molecule type" value="Genomic_DNA"/>
</dbReference>
<accession>A0A6A5U1X6</accession>
<evidence type="ECO:0000313" key="4">
    <source>
        <dbReference type="EMBL" id="KAF1958658.1"/>
    </source>
</evidence>
<dbReference type="Gene3D" id="3.40.50.300">
    <property type="entry name" value="P-loop containing nucleotide triphosphate hydrolases"/>
    <property type="match status" value="1"/>
</dbReference>
<dbReference type="InterPro" id="IPR027417">
    <property type="entry name" value="P-loop_NTPase"/>
</dbReference>
<gene>
    <name evidence="4" type="ORF">CC80DRAFT_558094</name>
</gene>
<dbReference type="SUPFAM" id="SSF52540">
    <property type="entry name" value="P-loop containing nucleoside triphosphate hydrolases"/>
    <property type="match status" value="1"/>
</dbReference>
<dbReference type="OrthoDB" id="7464126at2759"/>
<name>A0A6A5U1X6_9PLEO</name>
<feature type="non-terminal residue" evidence="4">
    <location>
        <position position="671"/>
    </location>
</feature>
<dbReference type="InterPro" id="IPR056884">
    <property type="entry name" value="NPHP3-like_N"/>
</dbReference>
<evidence type="ECO:0000259" key="2">
    <source>
        <dbReference type="Pfam" id="PF22939"/>
    </source>
</evidence>
<feature type="domain" description="GPI inositol-deacylase winged helix" evidence="2">
    <location>
        <begin position="467"/>
        <end position="542"/>
    </location>
</feature>
<dbReference type="InterPro" id="IPR054471">
    <property type="entry name" value="GPIID_WHD"/>
</dbReference>
<dbReference type="PANTHER" id="PTHR10039">
    <property type="entry name" value="AMELOGENIN"/>
    <property type="match status" value="1"/>
</dbReference>
<protein>
    <submittedName>
        <fullName evidence="4">Uncharacterized protein</fullName>
    </submittedName>
</protein>
<keyword evidence="5" id="KW-1185">Reference proteome</keyword>
<evidence type="ECO:0000256" key="1">
    <source>
        <dbReference type="ARBA" id="ARBA00022737"/>
    </source>
</evidence>
<evidence type="ECO:0000313" key="5">
    <source>
        <dbReference type="Proteomes" id="UP000800035"/>
    </source>
</evidence>
<dbReference type="PANTHER" id="PTHR10039:SF10">
    <property type="entry name" value="NACHT DOMAIN-CONTAINING PROTEIN"/>
    <property type="match status" value="1"/>
</dbReference>